<name>A0ABW2BF53_9HYPH</name>
<dbReference type="Proteomes" id="UP001596292">
    <property type="component" value="Unassembled WGS sequence"/>
</dbReference>
<evidence type="ECO:0000256" key="1">
    <source>
        <dbReference type="SAM" id="MobiDB-lite"/>
    </source>
</evidence>
<sequence length="184" mass="20112">MRDGMVLAFDARLERCRAVSNFRAINPSPGIFAHPHLVTPNGVADCRQANAFASGELRDGGHVDQQHSVRAIDERIYGGLLLVVARIGRASEASQQDPGENTAREIVWFADRDVPDPGIVDQKPIRQVAFLIDDPNNGVEERARRRSNGPGARDVGGDERLHEGLMLCGVQGVVANDQSRREVD</sequence>
<reference evidence="3" key="1">
    <citation type="journal article" date="2019" name="Int. J. Syst. Evol. Microbiol.">
        <title>The Global Catalogue of Microorganisms (GCM) 10K type strain sequencing project: providing services to taxonomists for standard genome sequencing and annotation.</title>
        <authorList>
            <consortium name="The Broad Institute Genomics Platform"/>
            <consortium name="The Broad Institute Genome Sequencing Center for Infectious Disease"/>
            <person name="Wu L."/>
            <person name="Ma J."/>
        </authorList>
    </citation>
    <scope>NUCLEOTIDE SEQUENCE [LARGE SCALE GENOMIC DNA]</scope>
    <source>
        <strain evidence="3">CCUG 48316</strain>
    </source>
</reference>
<accession>A0ABW2BF53</accession>
<comment type="caution">
    <text evidence="2">The sequence shown here is derived from an EMBL/GenBank/DDBJ whole genome shotgun (WGS) entry which is preliminary data.</text>
</comment>
<evidence type="ECO:0000313" key="3">
    <source>
        <dbReference type="Proteomes" id="UP001596292"/>
    </source>
</evidence>
<keyword evidence="3" id="KW-1185">Reference proteome</keyword>
<gene>
    <name evidence="2" type="ORF">ACFQE0_05050</name>
</gene>
<evidence type="ECO:0000313" key="2">
    <source>
        <dbReference type="EMBL" id="MFC6789052.1"/>
    </source>
</evidence>
<feature type="region of interest" description="Disordered" evidence="1">
    <location>
        <begin position="139"/>
        <end position="158"/>
    </location>
</feature>
<proteinExistence type="predicted"/>
<organism evidence="2 3">
    <name type="scientific">Methylobacterium komagatae</name>
    <dbReference type="NCBI Taxonomy" id="374425"/>
    <lineage>
        <taxon>Bacteria</taxon>
        <taxon>Pseudomonadati</taxon>
        <taxon>Pseudomonadota</taxon>
        <taxon>Alphaproteobacteria</taxon>
        <taxon>Hyphomicrobiales</taxon>
        <taxon>Methylobacteriaceae</taxon>
        <taxon>Methylobacterium</taxon>
    </lineage>
</organism>
<dbReference type="EMBL" id="JBHSWN010000001">
    <property type="protein sequence ID" value="MFC6789052.1"/>
    <property type="molecule type" value="Genomic_DNA"/>
</dbReference>
<dbReference type="RefSeq" id="WP_378967679.1">
    <property type="nucleotide sequence ID" value="NZ_JBHSWN010000001.1"/>
</dbReference>
<protein>
    <submittedName>
        <fullName evidence="2">Uncharacterized protein</fullName>
    </submittedName>
</protein>